<evidence type="ECO:0000256" key="4">
    <source>
        <dbReference type="ARBA" id="ARBA00022801"/>
    </source>
</evidence>
<dbReference type="InterPro" id="IPR021109">
    <property type="entry name" value="Peptidase_aspartic_dom_sf"/>
</dbReference>
<keyword evidence="3 5" id="KW-0064">Aspartyl protease</keyword>
<evidence type="ECO:0000313" key="8">
    <source>
        <dbReference type="EMBL" id="KAK6008221.1"/>
    </source>
</evidence>
<comment type="similarity">
    <text evidence="1 5">Belongs to the peptidase A1 family.</text>
</comment>
<evidence type="ECO:0000256" key="1">
    <source>
        <dbReference type="ARBA" id="ARBA00007447"/>
    </source>
</evidence>
<feature type="domain" description="Peptidase A1" evidence="7">
    <location>
        <begin position="94"/>
        <end position="400"/>
    </location>
</feature>
<dbReference type="Gene3D" id="2.40.70.10">
    <property type="entry name" value="Acid Proteases"/>
    <property type="match status" value="2"/>
</dbReference>
<keyword evidence="6" id="KW-0732">Signal</keyword>
<gene>
    <name evidence="8" type="ORF">QM012_000124</name>
</gene>
<evidence type="ECO:0000313" key="9">
    <source>
        <dbReference type="Proteomes" id="UP001341245"/>
    </source>
</evidence>
<dbReference type="SUPFAM" id="SSF50630">
    <property type="entry name" value="Acid proteases"/>
    <property type="match status" value="1"/>
</dbReference>
<dbReference type="InterPro" id="IPR034163">
    <property type="entry name" value="Aspergillopepsin-like_cat_dom"/>
</dbReference>
<keyword evidence="4 5" id="KW-0378">Hydrolase</keyword>
<protein>
    <recommendedName>
        <fullName evidence="7">Peptidase A1 domain-containing protein</fullName>
    </recommendedName>
</protein>
<dbReference type="EMBL" id="JASGXD010000001">
    <property type="protein sequence ID" value="KAK6008221.1"/>
    <property type="molecule type" value="Genomic_DNA"/>
</dbReference>
<dbReference type="InterPro" id="IPR001461">
    <property type="entry name" value="Aspartic_peptidase_A1"/>
</dbReference>
<dbReference type="PRINTS" id="PR00792">
    <property type="entry name" value="PEPSIN"/>
</dbReference>
<keyword evidence="2 5" id="KW-0645">Protease</keyword>
<dbReference type="Pfam" id="PF00026">
    <property type="entry name" value="Asp"/>
    <property type="match status" value="1"/>
</dbReference>
<name>A0ABR0TUQ9_AURPU</name>
<evidence type="ECO:0000256" key="6">
    <source>
        <dbReference type="SAM" id="SignalP"/>
    </source>
</evidence>
<dbReference type="PANTHER" id="PTHR47966:SF2">
    <property type="entry name" value="ASPERGILLOPEPSIN-1-RELATED"/>
    <property type="match status" value="1"/>
</dbReference>
<comment type="caution">
    <text evidence="8">The sequence shown here is derived from an EMBL/GenBank/DDBJ whole genome shotgun (WGS) entry which is preliminary data.</text>
</comment>
<evidence type="ECO:0000256" key="2">
    <source>
        <dbReference type="ARBA" id="ARBA00022670"/>
    </source>
</evidence>
<sequence length="404" mass="42416">MHFSQIFTASTALYSLCLAHPLTTADIQGKATFTLDQILHTNTTAKHPAQKLLNVYAKYAKAGASAPTVVQKAAASAMASGSVANSPEPSDVMYLCPVNVGGTTLNLDFDTGSSDLWVYSNLQPAAQRSGHSYYTANNAKVMSGSSFNIVYGDGSGASGKVYADKVVVGGVTATAQAVEAATSVSSGLLSNVDSDGFLGLAMSSLNTVSPNKQTTFFDTVRPHLAKAVFTADLKHNAPGSYGFGYIDSSKYTGSITYINLNTNNNGFWQFNTGGYSIGSSAKVSKTISCIADTGTTLMLLPSDVVSAYYAQVKGSTYSSYEGAWIFPCNAAMPTFNTIINGNKFSVPGSYINFANLGNNWCYGGLQADTGIGFCILGDIFMKSQFVVFSQVGSTPQLGFAAKKL</sequence>
<evidence type="ECO:0000256" key="3">
    <source>
        <dbReference type="ARBA" id="ARBA00022750"/>
    </source>
</evidence>
<dbReference type="Proteomes" id="UP001341245">
    <property type="component" value="Unassembled WGS sequence"/>
</dbReference>
<dbReference type="CDD" id="cd06097">
    <property type="entry name" value="Aspergillopepsin_like"/>
    <property type="match status" value="1"/>
</dbReference>
<proteinExistence type="inferred from homology"/>
<dbReference type="PROSITE" id="PS00141">
    <property type="entry name" value="ASP_PROTEASE"/>
    <property type="match status" value="1"/>
</dbReference>
<dbReference type="PANTHER" id="PTHR47966">
    <property type="entry name" value="BETA-SITE APP-CLEAVING ENZYME, ISOFORM A-RELATED"/>
    <property type="match status" value="1"/>
</dbReference>
<dbReference type="PROSITE" id="PS51767">
    <property type="entry name" value="PEPTIDASE_A1"/>
    <property type="match status" value="1"/>
</dbReference>
<organism evidence="8 9">
    <name type="scientific">Aureobasidium pullulans</name>
    <name type="common">Black yeast</name>
    <name type="synonym">Pullularia pullulans</name>
    <dbReference type="NCBI Taxonomy" id="5580"/>
    <lineage>
        <taxon>Eukaryota</taxon>
        <taxon>Fungi</taxon>
        <taxon>Dikarya</taxon>
        <taxon>Ascomycota</taxon>
        <taxon>Pezizomycotina</taxon>
        <taxon>Dothideomycetes</taxon>
        <taxon>Dothideomycetidae</taxon>
        <taxon>Dothideales</taxon>
        <taxon>Saccotheciaceae</taxon>
        <taxon>Aureobasidium</taxon>
    </lineage>
</organism>
<feature type="signal peptide" evidence="6">
    <location>
        <begin position="1"/>
        <end position="19"/>
    </location>
</feature>
<dbReference type="InterPro" id="IPR033121">
    <property type="entry name" value="PEPTIDASE_A1"/>
</dbReference>
<evidence type="ECO:0000259" key="7">
    <source>
        <dbReference type="PROSITE" id="PS51767"/>
    </source>
</evidence>
<evidence type="ECO:0000256" key="5">
    <source>
        <dbReference type="RuleBase" id="RU000454"/>
    </source>
</evidence>
<reference evidence="8 9" key="1">
    <citation type="submission" date="2023-11" db="EMBL/GenBank/DDBJ databases">
        <title>Draft genome sequence and annotation of the polyextremotolerant black yeast-like fungus Aureobasidium pullulans NRRL 62042.</title>
        <authorList>
            <person name="Dielentheis-Frenken M.R.E."/>
            <person name="Wibberg D."/>
            <person name="Blank L.M."/>
            <person name="Tiso T."/>
        </authorList>
    </citation>
    <scope>NUCLEOTIDE SEQUENCE [LARGE SCALE GENOMIC DNA]</scope>
    <source>
        <strain evidence="8 9">NRRL 62042</strain>
    </source>
</reference>
<accession>A0ABR0TUQ9</accession>
<feature type="chain" id="PRO_5047285121" description="Peptidase A1 domain-containing protein" evidence="6">
    <location>
        <begin position="20"/>
        <end position="404"/>
    </location>
</feature>
<dbReference type="InterPro" id="IPR001969">
    <property type="entry name" value="Aspartic_peptidase_AS"/>
</dbReference>
<keyword evidence="9" id="KW-1185">Reference proteome</keyword>